<dbReference type="RefSeq" id="WP_273934234.1">
    <property type="nucleotide sequence ID" value="NZ_JAQSLJ010000004.1"/>
</dbReference>
<protein>
    <submittedName>
        <fullName evidence="4">SPOR domain-containing protein</fullName>
    </submittedName>
</protein>
<feature type="compositionally biased region" description="Basic and acidic residues" evidence="1">
    <location>
        <begin position="111"/>
        <end position="133"/>
    </location>
</feature>
<keyword evidence="2" id="KW-0812">Transmembrane</keyword>
<feature type="compositionally biased region" description="Basic and acidic residues" evidence="1">
    <location>
        <begin position="139"/>
        <end position="178"/>
    </location>
</feature>
<keyword evidence="2" id="KW-0472">Membrane</keyword>
<sequence>MEEKNQENQELQDIILENDDENPNGKVKKIITTIISLIILFLIIVIVVKFLNTNDEEEPVLSQNTAGALILPDEPVAPMPMPESFEQMPIVTEPAPTINQVLELKDEPRAELIAPKEPETTKPEPAPKAEVKKPAAKPEPQKPETKKPEPKKPEPTVIKPEPKKPALEKELTKPEIKAKTASSSAMAGSYVQVASVAKLDPKSSLIKKLNSSGYEYKTYETTVNGKKVIKVLIGPFSGAELNQKLGQIKADIDQKAYIYKIK</sequence>
<feature type="domain" description="SPOR" evidence="3">
    <location>
        <begin position="183"/>
        <end position="262"/>
    </location>
</feature>
<dbReference type="EMBL" id="JAULJQ010000003">
    <property type="protein sequence ID" value="MDO2409170.1"/>
    <property type="molecule type" value="Genomic_DNA"/>
</dbReference>
<evidence type="ECO:0000256" key="1">
    <source>
        <dbReference type="SAM" id="MobiDB-lite"/>
    </source>
</evidence>
<evidence type="ECO:0000256" key="2">
    <source>
        <dbReference type="SAM" id="Phobius"/>
    </source>
</evidence>
<name>A0ABT8T6V9_9BACT</name>
<evidence type="ECO:0000313" key="4">
    <source>
        <dbReference type="EMBL" id="MDO2409170.1"/>
    </source>
</evidence>
<reference evidence="4 5" key="1">
    <citation type="submission" date="2023-06" db="EMBL/GenBank/DDBJ databases">
        <title>Campylobacter magnum sp. nov., isolated from cecal contents of domestic pigs (Sus scrofa domesticus).</title>
        <authorList>
            <person name="Papic B."/>
            <person name="Gruntar I."/>
        </authorList>
    </citation>
    <scope>NUCLEOTIDE SEQUENCE [LARGE SCALE GENOMIC DNA]</scope>
    <source>
        <strain evidence="5">34484-21</strain>
    </source>
</reference>
<keyword evidence="2" id="KW-1133">Transmembrane helix</keyword>
<dbReference type="Pfam" id="PF05036">
    <property type="entry name" value="SPOR"/>
    <property type="match status" value="1"/>
</dbReference>
<feature type="region of interest" description="Disordered" evidence="1">
    <location>
        <begin position="111"/>
        <end position="184"/>
    </location>
</feature>
<evidence type="ECO:0000313" key="5">
    <source>
        <dbReference type="Proteomes" id="UP001171111"/>
    </source>
</evidence>
<dbReference type="SUPFAM" id="SSF110997">
    <property type="entry name" value="Sporulation related repeat"/>
    <property type="match status" value="1"/>
</dbReference>
<evidence type="ECO:0000259" key="3">
    <source>
        <dbReference type="PROSITE" id="PS51724"/>
    </source>
</evidence>
<keyword evidence="5" id="KW-1185">Reference proteome</keyword>
<dbReference type="InterPro" id="IPR036680">
    <property type="entry name" value="SPOR-like_sf"/>
</dbReference>
<feature type="transmembrane region" description="Helical" evidence="2">
    <location>
        <begin position="30"/>
        <end position="51"/>
    </location>
</feature>
<gene>
    <name evidence="4" type="ORF">Q2362_03525</name>
</gene>
<dbReference type="Proteomes" id="UP001171111">
    <property type="component" value="Unassembled WGS sequence"/>
</dbReference>
<comment type="caution">
    <text evidence="4">The sequence shown here is derived from an EMBL/GenBank/DDBJ whole genome shotgun (WGS) entry which is preliminary data.</text>
</comment>
<dbReference type="PROSITE" id="PS51724">
    <property type="entry name" value="SPOR"/>
    <property type="match status" value="1"/>
</dbReference>
<accession>A0ABT8T6V9</accession>
<proteinExistence type="predicted"/>
<organism evidence="4 5">
    <name type="scientific">Campylobacter magnus</name>
    <dbReference type="NCBI Taxonomy" id="3026462"/>
    <lineage>
        <taxon>Bacteria</taxon>
        <taxon>Pseudomonadati</taxon>
        <taxon>Campylobacterota</taxon>
        <taxon>Epsilonproteobacteria</taxon>
        <taxon>Campylobacterales</taxon>
        <taxon>Campylobacteraceae</taxon>
        <taxon>Campylobacter</taxon>
    </lineage>
</organism>
<dbReference type="InterPro" id="IPR007730">
    <property type="entry name" value="SPOR-like_dom"/>
</dbReference>